<evidence type="ECO:0000313" key="3">
    <source>
        <dbReference type="EMBL" id="MFC4904894.1"/>
    </source>
</evidence>
<feature type="chain" id="PRO_5047185686" description="DUF4440 domain-containing protein" evidence="2">
    <location>
        <begin position="24"/>
        <end position="212"/>
    </location>
</feature>
<name>A0ABV9TMQ2_9MICC</name>
<feature type="signal peptide" evidence="2">
    <location>
        <begin position="1"/>
        <end position="23"/>
    </location>
</feature>
<dbReference type="Proteomes" id="UP001595797">
    <property type="component" value="Unassembled WGS sequence"/>
</dbReference>
<accession>A0ABV9TMQ2</accession>
<proteinExistence type="predicted"/>
<dbReference type="EMBL" id="JBHSIW010000022">
    <property type="protein sequence ID" value="MFC4904894.1"/>
    <property type="molecule type" value="Genomic_DNA"/>
</dbReference>
<evidence type="ECO:0000256" key="2">
    <source>
        <dbReference type="SAM" id="SignalP"/>
    </source>
</evidence>
<organism evidence="3 4">
    <name type="scientific">Kocuria oceani</name>
    <dbReference type="NCBI Taxonomy" id="988827"/>
    <lineage>
        <taxon>Bacteria</taxon>
        <taxon>Bacillati</taxon>
        <taxon>Actinomycetota</taxon>
        <taxon>Actinomycetes</taxon>
        <taxon>Micrococcales</taxon>
        <taxon>Micrococcaceae</taxon>
        <taxon>Kocuria</taxon>
    </lineage>
</organism>
<protein>
    <recommendedName>
        <fullName evidence="5">DUF4440 domain-containing protein</fullName>
    </recommendedName>
</protein>
<evidence type="ECO:0000256" key="1">
    <source>
        <dbReference type="SAM" id="MobiDB-lite"/>
    </source>
</evidence>
<keyword evidence="4" id="KW-1185">Reference proteome</keyword>
<feature type="compositionally biased region" description="Low complexity" evidence="1">
    <location>
        <begin position="33"/>
        <end position="55"/>
    </location>
</feature>
<gene>
    <name evidence="3" type="ORF">ACFPCS_15090</name>
</gene>
<evidence type="ECO:0008006" key="5">
    <source>
        <dbReference type="Google" id="ProtNLM"/>
    </source>
</evidence>
<comment type="caution">
    <text evidence="3">The sequence shown here is derived from an EMBL/GenBank/DDBJ whole genome shotgun (WGS) entry which is preliminary data.</text>
</comment>
<keyword evidence="2" id="KW-0732">Signal</keyword>
<dbReference type="RefSeq" id="WP_277552060.1">
    <property type="nucleotide sequence ID" value="NZ_JARAMH010000018.1"/>
</dbReference>
<reference evidence="4" key="1">
    <citation type="journal article" date="2019" name="Int. J. Syst. Evol. Microbiol.">
        <title>The Global Catalogue of Microorganisms (GCM) 10K type strain sequencing project: providing services to taxonomists for standard genome sequencing and annotation.</title>
        <authorList>
            <consortium name="The Broad Institute Genomics Platform"/>
            <consortium name="The Broad Institute Genome Sequencing Center for Infectious Disease"/>
            <person name="Wu L."/>
            <person name="Ma J."/>
        </authorList>
    </citation>
    <scope>NUCLEOTIDE SEQUENCE [LARGE SCALE GENOMIC DNA]</scope>
    <source>
        <strain evidence="4">CGMCC 4.6946</strain>
    </source>
</reference>
<evidence type="ECO:0000313" key="4">
    <source>
        <dbReference type="Proteomes" id="UP001595797"/>
    </source>
</evidence>
<feature type="region of interest" description="Disordered" evidence="1">
    <location>
        <begin position="33"/>
        <end position="68"/>
    </location>
</feature>
<sequence>MSRHYPHLITALALCAVPLAGCSAEPAQETSASSSATASASSAPAAWPTTSSFPTPEVPGDGTFPAVEDVDRTDVDSTARAAAILLHSWDTVVDRTETAAAIRTKPLMSDEWAAHQVEPERNSSQGAWLDPASHGAYSRAQAVPAIGDTTRDVADDKAVRAYKVTWRWASRDGEPAEGTGTRHVTIYLERHSGAWEVVGHQSHELPAGEATS</sequence>